<dbReference type="RefSeq" id="WP_272169147.1">
    <property type="nucleotide sequence ID" value="NZ_JAQOSL010000008.1"/>
</dbReference>
<protein>
    <submittedName>
        <fullName evidence="2">Uncharacterized protein</fullName>
    </submittedName>
</protein>
<accession>A0ABW1B919</accession>
<feature type="region of interest" description="Disordered" evidence="1">
    <location>
        <begin position="1"/>
        <end position="27"/>
    </location>
</feature>
<evidence type="ECO:0000256" key="1">
    <source>
        <dbReference type="SAM" id="MobiDB-lite"/>
    </source>
</evidence>
<organism evidence="2 3">
    <name type="scientific">Streptomyces heilongjiangensis</name>
    <dbReference type="NCBI Taxonomy" id="945052"/>
    <lineage>
        <taxon>Bacteria</taxon>
        <taxon>Bacillati</taxon>
        <taxon>Actinomycetota</taxon>
        <taxon>Actinomycetes</taxon>
        <taxon>Kitasatosporales</taxon>
        <taxon>Streptomycetaceae</taxon>
        <taxon>Streptomyces</taxon>
    </lineage>
</organism>
<sequence>MRRRGDEATAFSEGAEPHRIGSGDNTASWLPRAFLEHDKDGHG</sequence>
<gene>
    <name evidence="2" type="ORF">ACFQGO_18225</name>
</gene>
<dbReference type="EMBL" id="JBHSNZ010000011">
    <property type="protein sequence ID" value="MFC5809423.1"/>
    <property type="molecule type" value="Genomic_DNA"/>
</dbReference>
<reference evidence="3" key="1">
    <citation type="journal article" date="2019" name="Int. J. Syst. Evol. Microbiol.">
        <title>The Global Catalogue of Microorganisms (GCM) 10K type strain sequencing project: providing services to taxonomists for standard genome sequencing and annotation.</title>
        <authorList>
            <consortium name="The Broad Institute Genomics Platform"/>
            <consortium name="The Broad Institute Genome Sequencing Center for Infectious Disease"/>
            <person name="Wu L."/>
            <person name="Ma J."/>
        </authorList>
    </citation>
    <scope>NUCLEOTIDE SEQUENCE [LARGE SCALE GENOMIC DNA]</scope>
    <source>
        <strain evidence="3">JCM 9918</strain>
    </source>
</reference>
<name>A0ABW1B919_9ACTN</name>
<evidence type="ECO:0000313" key="3">
    <source>
        <dbReference type="Proteomes" id="UP001596112"/>
    </source>
</evidence>
<proteinExistence type="predicted"/>
<evidence type="ECO:0000313" key="2">
    <source>
        <dbReference type="EMBL" id="MFC5809423.1"/>
    </source>
</evidence>
<keyword evidence="3" id="KW-1185">Reference proteome</keyword>
<dbReference type="Proteomes" id="UP001596112">
    <property type="component" value="Unassembled WGS sequence"/>
</dbReference>
<comment type="caution">
    <text evidence="2">The sequence shown here is derived from an EMBL/GenBank/DDBJ whole genome shotgun (WGS) entry which is preliminary data.</text>
</comment>